<reference evidence="8 9" key="1">
    <citation type="submission" date="2018-06" db="EMBL/GenBank/DDBJ databases">
        <title>Isolation of heavy metals resistant Paenibacillus silvae NC2 from Gold-Copper mine in ZiJin, China.</title>
        <authorList>
            <person name="Xu J."/>
            <person name="Mazhar H.S."/>
            <person name="Rensing C."/>
        </authorList>
    </citation>
    <scope>NUCLEOTIDE SEQUENCE [LARGE SCALE GENOMIC DNA]</scope>
    <source>
        <strain evidence="8 9">NC2</strain>
    </source>
</reference>
<protein>
    <submittedName>
        <fullName evidence="8">TetR/AcrR family transcriptional regulator</fullName>
    </submittedName>
</protein>
<dbReference type="SUPFAM" id="SSF48498">
    <property type="entry name" value="Tetracyclin repressor-like, C-terminal domain"/>
    <property type="match status" value="1"/>
</dbReference>
<evidence type="ECO:0000256" key="5">
    <source>
        <dbReference type="PROSITE-ProRule" id="PRU00335"/>
    </source>
</evidence>
<keyword evidence="2" id="KW-0805">Transcription regulation</keyword>
<evidence type="ECO:0000313" key="9">
    <source>
        <dbReference type="Proteomes" id="UP000249204"/>
    </source>
</evidence>
<keyword evidence="1" id="KW-0678">Repressor</keyword>
<dbReference type="GO" id="GO:0003700">
    <property type="term" value="F:DNA-binding transcription factor activity"/>
    <property type="evidence" value="ECO:0007669"/>
    <property type="project" value="TreeGrafter"/>
</dbReference>
<sequence>MSKKPAKDTSTTRAPGRPKAGTDQTSAYSSILLTASRLFMEYGYEAVSLQQIASLCKVTKASIYYHFSSKPELFTIAITRMMAMGMEQTALRLEESGTLHERLVSVAVAKMQHSHVDTETMMREADAYLSPEQLAQIREAENRIFDVLATHFQREMDSGYLRQSNALLLAQAFTSLLMLANREDVRSMHETIAELAQELVGLFLKGAINQPIQN</sequence>
<evidence type="ECO:0000259" key="7">
    <source>
        <dbReference type="PROSITE" id="PS50977"/>
    </source>
</evidence>
<dbReference type="Pfam" id="PF00440">
    <property type="entry name" value="TetR_N"/>
    <property type="match status" value="1"/>
</dbReference>
<evidence type="ECO:0000256" key="2">
    <source>
        <dbReference type="ARBA" id="ARBA00023015"/>
    </source>
</evidence>
<evidence type="ECO:0000256" key="6">
    <source>
        <dbReference type="SAM" id="MobiDB-lite"/>
    </source>
</evidence>
<evidence type="ECO:0000256" key="1">
    <source>
        <dbReference type="ARBA" id="ARBA00022491"/>
    </source>
</evidence>
<feature type="DNA-binding region" description="H-T-H motif" evidence="5">
    <location>
        <begin position="48"/>
        <end position="67"/>
    </location>
</feature>
<dbReference type="InterPro" id="IPR050109">
    <property type="entry name" value="HTH-type_TetR-like_transc_reg"/>
</dbReference>
<dbReference type="EMBL" id="QKWW01000033">
    <property type="protein sequence ID" value="PZT55257.1"/>
    <property type="molecule type" value="Genomic_DNA"/>
</dbReference>
<evidence type="ECO:0000256" key="4">
    <source>
        <dbReference type="ARBA" id="ARBA00023163"/>
    </source>
</evidence>
<evidence type="ECO:0000256" key="3">
    <source>
        <dbReference type="ARBA" id="ARBA00023125"/>
    </source>
</evidence>
<evidence type="ECO:0000313" key="8">
    <source>
        <dbReference type="EMBL" id="PZT55257.1"/>
    </source>
</evidence>
<dbReference type="InterPro" id="IPR001647">
    <property type="entry name" value="HTH_TetR"/>
</dbReference>
<proteinExistence type="predicted"/>
<keyword evidence="3 5" id="KW-0238">DNA-binding</keyword>
<dbReference type="Proteomes" id="UP000249204">
    <property type="component" value="Unassembled WGS sequence"/>
</dbReference>
<dbReference type="PRINTS" id="PR00455">
    <property type="entry name" value="HTHTETR"/>
</dbReference>
<dbReference type="RefSeq" id="WP_111270642.1">
    <property type="nucleotide sequence ID" value="NZ_QKWW01000033.1"/>
</dbReference>
<feature type="region of interest" description="Disordered" evidence="6">
    <location>
        <begin position="1"/>
        <end position="24"/>
    </location>
</feature>
<dbReference type="PROSITE" id="PS01081">
    <property type="entry name" value="HTH_TETR_1"/>
    <property type="match status" value="1"/>
</dbReference>
<organism evidence="8 9">
    <name type="scientific">Paenibacillus silvae</name>
    <dbReference type="NCBI Taxonomy" id="1325358"/>
    <lineage>
        <taxon>Bacteria</taxon>
        <taxon>Bacillati</taxon>
        <taxon>Bacillota</taxon>
        <taxon>Bacilli</taxon>
        <taxon>Bacillales</taxon>
        <taxon>Paenibacillaceae</taxon>
        <taxon>Paenibacillus</taxon>
    </lineage>
</organism>
<dbReference type="InterPro" id="IPR009057">
    <property type="entry name" value="Homeodomain-like_sf"/>
</dbReference>
<gene>
    <name evidence="8" type="ORF">DN757_12940</name>
</gene>
<feature type="domain" description="HTH tetR-type" evidence="7">
    <location>
        <begin position="25"/>
        <end position="85"/>
    </location>
</feature>
<accession>A0A2W6NH20</accession>
<dbReference type="PANTHER" id="PTHR30055:SF175">
    <property type="entry name" value="HTH-TYPE TRANSCRIPTIONAL REPRESSOR KSTR2"/>
    <property type="match status" value="1"/>
</dbReference>
<dbReference type="AlphaFoldDB" id="A0A2W6NH20"/>
<dbReference type="InterPro" id="IPR036271">
    <property type="entry name" value="Tet_transcr_reg_TetR-rel_C_sf"/>
</dbReference>
<comment type="caution">
    <text evidence="8">The sequence shown here is derived from an EMBL/GenBank/DDBJ whole genome shotgun (WGS) entry which is preliminary data.</text>
</comment>
<dbReference type="InterPro" id="IPR023772">
    <property type="entry name" value="DNA-bd_HTH_TetR-type_CS"/>
</dbReference>
<dbReference type="PROSITE" id="PS50977">
    <property type="entry name" value="HTH_TETR_2"/>
    <property type="match status" value="1"/>
</dbReference>
<name>A0A2W6NH20_9BACL</name>
<dbReference type="SUPFAM" id="SSF46689">
    <property type="entry name" value="Homeodomain-like"/>
    <property type="match status" value="1"/>
</dbReference>
<dbReference type="PANTHER" id="PTHR30055">
    <property type="entry name" value="HTH-TYPE TRANSCRIPTIONAL REGULATOR RUTR"/>
    <property type="match status" value="1"/>
</dbReference>
<dbReference type="GO" id="GO:0000976">
    <property type="term" value="F:transcription cis-regulatory region binding"/>
    <property type="evidence" value="ECO:0007669"/>
    <property type="project" value="TreeGrafter"/>
</dbReference>
<keyword evidence="4" id="KW-0804">Transcription</keyword>
<dbReference type="Gene3D" id="1.10.357.10">
    <property type="entry name" value="Tetracycline Repressor, domain 2"/>
    <property type="match status" value="1"/>
</dbReference>